<dbReference type="PRINTS" id="PR00799">
    <property type="entry name" value="TRANSAMINASE"/>
</dbReference>
<reference evidence="9 10" key="1">
    <citation type="submission" date="2015-01" db="EMBL/GenBank/DDBJ databases">
        <title>The Genome Sequence of Exophiala oligosperma CBS72588.</title>
        <authorList>
            <consortium name="The Broad Institute Genomics Platform"/>
            <person name="Cuomo C."/>
            <person name="de Hoog S."/>
            <person name="Gorbushina A."/>
            <person name="Stielow B."/>
            <person name="Teixiera M."/>
            <person name="Abouelleil A."/>
            <person name="Chapman S.B."/>
            <person name="Priest M."/>
            <person name="Young S.K."/>
            <person name="Wortman J."/>
            <person name="Nusbaum C."/>
            <person name="Birren B."/>
        </authorList>
    </citation>
    <scope>NUCLEOTIDE SEQUENCE [LARGE SCALE GENOMIC DNA]</scope>
    <source>
        <strain evidence="9 10">CBS 72588</strain>
    </source>
</reference>
<proteinExistence type="inferred from homology"/>
<dbReference type="VEuPathDB" id="FungiDB:PV06_03623"/>
<dbReference type="PROSITE" id="PS00105">
    <property type="entry name" value="AA_TRANSFER_CLASS_1"/>
    <property type="match status" value="1"/>
</dbReference>
<dbReference type="GO" id="GO:0006532">
    <property type="term" value="P:aspartate biosynthetic process"/>
    <property type="evidence" value="ECO:0007669"/>
    <property type="project" value="TreeGrafter"/>
</dbReference>
<dbReference type="GO" id="GO:0005829">
    <property type="term" value="C:cytosol"/>
    <property type="evidence" value="ECO:0007669"/>
    <property type="project" value="TreeGrafter"/>
</dbReference>
<keyword evidence="6" id="KW-0663">Pyridoxal phosphate</keyword>
<dbReference type="SUPFAM" id="SSF53383">
    <property type="entry name" value="PLP-dependent transferases"/>
    <property type="match status" value="1"/>
</dbReference>
<comment type="catalytic activity">
    <reaction evidence="7">
        <text>L-aspartate + 2-oxoglutarate = oxaloacetate + L-glutamate</text>
        <dbReference type="Rhea" id="RHEA:21824"/>
        <dbReference type="ChEBI" id="CHEBI:16452"/>
        <dbReference type="ChEBI" id="CHEBI:16810"/>
        <dbReference type="ChEBI" id="CHEBI:29985"/>
        <dbReference type="ChEBI" id="CHEBI:29991"/>
        <dbReference type="EC" id="2.6.1.1"/>
    </reaction>
</comment>
<dbReference type="FunFam" id="3.90.1150.10:FF:000001">
    <property type="entry name" value="Aspartate aminotransferase"/>
    <property type="match status" value="1"/>
</dbReference>
<evidence type="ECO:0000256" key="1">
    <source>
        <dbReference type="ARBA" id="ARBA00001933"/>
    </source>
</evidence>
<dbReference type="Gene3D" id="3.40.640.10">
    <property type="entry name" value="Type I PLP-dependent aspartate aminotransferase-like (Major domain)"/>
    <property type="match status" value="1"/>
</dbReference>
<name>A0A0D2AZF6_9EURO</name>
<comment type="cofactor">
    <cofactor evidence="1">
        <name>pyridoxal 5'-phosphate</name>
        <dbReference type="ChEBI" id="CHEBI:597326"/>
    </cofactor>
</comment>
<keyword evidence="5 7" id="KW-0808">Transferase</keyword>
<dbReference type="GO" id="GO:0030170">
    <property type="term" value="F:pyridoxal phosphate binding"/>
    <property type="evidence" value="ECO:0007669"/>
    <property type="project" value="InterPro"/>
</dbReference>
<dbReference type="GO" id="GO:0004069">
    <property type="term" value="F:L-aspartate:2-oxoglutarate aminotransferase activity"/>
    <property type="evidence" value="ECO:0007669"/>
    <property type="project" value="UniProtKB-EC"/>
</dbReference>
<accession>A0A0D2AZF6</accession>
<comment type="similarity">
    <text evidence="2">Belongs to the class-I pyridoxal-phosphate-dependent aminotransferase family.</text>
</comment>
<keyword evidence="4 7" id="KW-0032">Aminotransferase</keyword>
<dbReference type="Gene3D" id="3.90.1150.10">
    <property type="entry name" value="Aspartate Aminotransferase, domain 1"/>
    <property type="match status" value="1"/>
</dbReference>
<dbReference type="PANTHER" id="PTHR11879">
    <property type="entry name" value="ASPARTATE AMINOTRANSFERASE"/>
    <property type="match status" value="1"/>
</dbReference>
<evidence type="ECO:0000256" key="3">
    <source>
        <dbReference type="ARBA" id="ARBA00011738"/>
    </source>
</evidence>
<dbReference type="OrthoDB" id="6752799at2759"/>
<dbReference type="CDD" id="cd00609">
    <property type="entry name" value="AAT_like"/>
    <property type="match status" value="1"/>
</dbReference>
<dbReference type="InterPro" id="IPR004838">
    <property type="entry name" value="NHTrfase_class1_PyrdxlP-BS"/>
</dbReference>
<evidence type="ECO:0000313" key="9">
    <source>
        <dbReference type="EMBL" id="KIW45221.1"/>
    </source>
</evidence>
<dbReference type="InterPro" id="IPR015422">
    <property type="entry name" value="PyrdxlP-dep_Trfase_small"/>
</dbReference>
<dbReference type="EMBL" id="KN847334">
    <property type="protein sequence ID" value="KIW45221.1"/>
    <property type="molecule type" value="Genomic_DNA"/>
</dbReference>
<organism evidence="9 10">
    <name type="scientific">Exophiala oligosperma</name>
    <dbReference type="NCBI Taxonomy" id="215243"/>
    <lineage>
        <taxon>Eukaryota</taxon>
        <taxon>Fungi</taxon>
        <taxon>Dikarya</taxon>
        <taxon>Ascomycota</taxon>
        <taxon>Pezizomycotina</taxon>
        <taxon>Eurotiomycetes</taxon>
        <taxon>Chaetothyriomycetidae</taxon>
        <taxon>Chaetothyriales</taxon>
        <taxon>Herpotrichiellaceae</taxon>
        <taxon>Exophiala</taxon>
    </lineage>
</organism>
<dbReference type="PANTHER" id="PTHR11879:SF55">
    <property type="entry name" value="GLUTAMATE OXALOACETATE TRANSAMINASE 1, ISOFORM B"/>
    <property type="match status" value="1"/>
</dbReference>
<sequence length="419" mass="45955">MSVFESAPLFPKDAIFALTAQYNHDPSPVKVNLGQGSYRDGAGLPWVLPSVRESRRRLSSDQKLHHEYLPILGLPEFRSAVGKTLLGAQAHIAIESKLAVSQSLSGTGSLHLAGTLLRDYSGLTHQVLLSEPTWSNHHLIFSSLGFEVRTFRYYDATTGSLDWKSYADALHAAEPKSIVVLHACAHNSTGCDPTREQWTEIGRIIKAKSLFPLFDAAYLGFRSGNFDQDAFSIRHFVNDLGLEAAVAVSFAKNMGLYGERVGATVLVTKSENVARNCESVLERIQRSEISNPPAYGAKVATQILSDESLRSMWFEDLETMSTRIGTMRQSLCDLLVKSGAPGSWDHITQQTGMFGFLGLSHKVVLQLRRQYHIYMADNSRISIAGLNESNVVFVAKAIADCLRAESISEATSSCAASNL</sequence>
<evidence type="ECO:0000256" key="6">
    <source>
        <dbReference type="ARBA" id="ARBA00022898"/>
    </source>
</evidence>
<evidence type="ECO:0000256" key="5">
    <source>
        <dbReference type="ARBA" id="ARBA00022679"/>
    </source>
</evidence>
<dbReference type="RefSeq" id="XP_016265437.1">
    <property type="nucleotide sequence ID" value="XM_016404432.1"/>
</dbReference>
<feature type="domain" description="Aminotransferase class I/classII large" evidence="8">
    <location>
        <begin position="30"/>
        <end position="398"/>
    </location>
</feature>
<dbReference type="AlphaFoldDB" id="A0A0D2AZF6"/>
<evidence type="ECO:0000256" key="2">
    <source>
        <dbReference type="ARBA" id="ARBA00007441"/>
    </source>
</evidence>
<dbReference type="Proteomes" id="UP000053342">
    <property type="component" value="Unassembled WGS sequence"/>
</dbReference>
<evidence type="ECO:0000259" key="8">
    <source>
        <dbReference type="Pfam" id="PF00155"/>
    </source>
</evidence>
<dbReference type="InterPro" id="IPR015421">
    <property type="entry name" value="PyrdxlP-dep_Trfase_major"/>
</dbReference>
<dbReference type="HOGENOM" id="CLU_032440_1_2_1"/>
<dbReference type="InterPro" id="IPR000796">
    <property type="entry name" value="Asp_trans"/>
</dbReference>
<comment type="subunit">
    <text evidence="3 7">Homodimer.</text>
</comment>
<protein>
    <recommendedName>
        <fullName evidence="7">Aspartate aminotransferase</fullName>
        <ecNumber evidence="7">2.6.1.1</ecNumber>
    </recommendedName>
</protein>
<comment type="miscellaneous">
    <text evidence="7">In eukaryotes there are cytoplasmic, mitochondrial and chloroplastic isozymes.</text>
</comment>
<dbReference type="NCBIfam" id="NF006719">
    <property type="entry name" value="PRK09257.1"/>
    <property type="match status" value="1"/>
</dbReference>
<dbReference type="GeneID" id="27355697"/>
<dbReference type="InterPro" id="IPR004839">
    <property type="entry name" value="Aminotransferase_I/II_large"/>
</dbReference>
<evidence type="ECO:0000256" key="7">
    <source>
        <dbReference type="RuleBase" id="RU000480"/>
    </source>
</evidence>
<evidence type="ECO:0000313" key="10">
    <source>
        <dbReference type="Proteomes" id="UP000053342"/>
    </source>
</evidence>
<dbReference type="InterPro" id="IPR015424">
    <property type="entry name" value="PyrdxlP-dep_Trfase"/>
</dbReference>
<dbReference type="STRING" id="215243.A0A0D2AZF6"/>
<gene>
    <name evidence="9" type="ORF">PV06_03623</name>
</gene>
<keyword evidence="10" id="KW-1185">Reference proteome</keyword>
<evidence type="ECO:0000256" key="4">
    <source>
        <dbReference type="ARBA" id="ARBA00022576"/>
    </source>
</evidence>
<dbReference type="Pfam" id="PF00155">
    <property type="entry name" value="Aminotran_1_2"/>
    <property type="match status" value="1"/>
</dbReference>
<dbReference type="EC" id="2.6.1.1" evidence="7"/>